<dbReference type="HOGENOM" id="CLU_387217_0_0_10"/>
<dbReference type="Proteomes" id="UP000019423">
    <property type="component" value="Chromosome"/>
</dbReference>
<dbReference type="KEGG" id="hsw:Hsw_1324"/>
<keyword evidence="1" id="KW-0812">Transmembrane</keyword>
<dbReference type="AlphaFoldDB" id="W8EUQ4"/>
<dbReference type="OrthoDB" id="844215at2"/>
<organism evidence="2 3">
    <name type="scientific">Hymenobacter swuensis DY53</name>
    <dbReference type="NCBI Taxonomy" id="1227739"/>
    <lineage>
        <taxon>Bacteria</taxon>
        <taxon>Pseudomonadati</taxon>
        <taxon>Bacteroidota</taxon>
        <taxon>Cytophagia</taxon>
        <taxon>Cytophagales</taxon>
        <taxon>Hymenobacteraceae</taxon>
        <taxon>Hymenobacter</taxon>
    </lineage>
</organism>
<keyword evidence="1" id="KW-0472">Membrane</keyword>
<accession>W8EUQ4</accession>
<evidence type="ECO:0000256" key="1">
    <source>
        <dbReference type="SAM" id="Phobius"/>
    </source>
</evidence>
<evidence type="ECO:0000313" key="3">
    <source>
        <dbReference type="Proteomes" id="UP000019423"/>
    </source>
</evidence>
<reference evidence="2 3" key="1">
    <citation type="submission" date="2014-01" db="EMBL/GenBank/DDBJ databases">
        <title>Complete genome sequence of ionizing-radiation resistance bacterium Hymenobacter swuensis DY53.</title>
        <authorList>
            <person name="Jung J.-H."/>
            <person name="Jeong S.-W."/>
            <person name="Joe M.-H."/>
            <person name="Cho y.-j."/>
            <person name="Kim M.-K."/>
            <person name="Lim S.-Y."/>
        </authorList>
    </citation>
    <scope>NUCLEOTIDE SEQUENCE [LARGE SCALE GENOMIC DNA]</scope>
    <source>
        <strain evidence="2 3">DY53</strain>
    </source>
</reference>
<proteinExistence type="predicted"/>
<dbReference type="RefSeq" id="WP_155832877.1">
    <property type="nucleotide sequence ID" value="NZ_CP007145.1"/>
</dbReference>
<sequence>MPTQPVLPSVAVPASRRRWGHWLLVVVGLLAVGIWAGLTFWLDPWLRRALQEKVQTASHGRYQLRIGELHTSLWHRRAELRALHLRTVGRTADSARLPQVEATLGTLQIAGVGLWQLLRRSEVPLDSVTLNAVTVQLSGWPQSASALPLHRQLPIEGLLIGKVVVRHAQGLYGAANTPAVRIGDATLLLWDVRFSAAGAADSSRIGYAAAVAVEVRNLMAQVPGHQLRLRRLMAASGSRRLEADSMTIHPLQSITSRRSRNVRVSLALPRLVLTGVDAAGLTRRQFQADSLWVASPRMALTLPARKPPALHEALAPYLRQCQLKTLVVTNGQVRIAGTELAPAVADVHITGSRVQVLPYAGRPVGMYYAQAWRVQTGRATATLNAPYYHLAWQRLRADTRAGRLQLTNIALMPTMSVVELAQSKGHQAAHVTARISELALTGLDFPAALNQAQLRAATLTVRAPRVTTRSDGRFPINPAISRVTPEALGRVPFRFALQLLQVRQATITMLYRSPRSPQPGSLQITRFAGTLRNLSNDPRRMNATHPLTGEASGRLQNQCLARLTLRANLLDPAGRHTVTGVFGAAPLAILNAMTVPTRGLGFKSGQINRIRFQMELSQAAAEGTMWGHYTDLKLQLLNRQNKPGLLHRAGTSLVNGIFIRDNNPRRPGQPLQSGRMSSGRERRFSVFSLWRQGLVSGLLNSAGVPSGLAKKLSEGE</sequence>
<keyword evidence="1" id="KW-1133">Transmembrane helix</keyword>
<dbReference type="STRING" id="1227739.Hsw_1324"/>
<name>W8EUQ4_9BACT</name>
<dbReference type="PATRIC" id="fig|1227739.3.peg.1561"/>
<feature type="transmembrane region" description="Helical" evidence="1">
    <location>
        <begin position="20"/>
        <end position="42"/>
    </location>
</feature>
<keyword evidence="3" id="KW-1185">Reference proteome</keyword>
<dbReference type="EMBL" id="CP007145">
    <property type="protein sequence ID" value="AHJ96919.1"/>
    <property type="molecule type" value="Genomic_DNA"/>
</dbReference>
<protein>
    <recommendedName>
        <fullName evidence="4">AsmA-like C-terminal domain-containing protein</fullName>
    </recommendedName>
</protein>
<gene>
    <name evidence="2" type="ORF">Hsw_1324</name>
</gene>
<evidence type="ECO:0008006" key="4">
    <source>
        <dbReference type="Google" id="ProtNLM"/>
    </source>
</evidence>
<evidence type="ECO:0000313" key="2">
    <source>
        <dbReference type="EMBL" id="AHJ96919.1"/>
    </source>
</evidence>